<name>A0ACB9SLF1_HOLOL</name>
<proteinExistence type="predicted"/>
<sequence>MPKPLSKQAKNMFASLIDYFEQERDHGGPLIPVTSVRERVAAALKVNLSTVTSVWQAVKQNQSLNSPKRKRSRSKPITMLDDGSQVAIRNTIYQMYEHNEHITLNSLWDKVHEPNIFSGCKRSLCTVLKTLGFKWKKDEPRRGLMEMPHVVVMQRLTFLRRYMQYKQENLYNFVYLDETWIFQNGTISRSWQDENVRSVKSTKVDGKRFVTCNIVSSS</sequence>
<organism evidence="1 2">
    <name type="scientific">Holotrichia oblita</name>
    <name type="common">Chafer beetle</name>
    <dbReference type="NCBI Taxonomy" id="644536"/>
    <lineage>
        <taxon>Eukaryota</taxon>
        <taxon>Metazoa</taxon>
        <taxon>Ecdysozoa</taxon>
        <taxon>Arthropoda</taxon>
        <taxon>Hexapoda</taxon>
        <taxon>Insecta</taxon>
        <taxon>Pterygota</taxon>
        <taxon>Neoptera</taxon>
        <taxon>Endopterygota</taxon>
        <taxon>Coleoptera</taxon>
        <taxon>Polyphaga</taxon>
        <taxon>Scarabaeiformia</taxon>
        <taxon>Scarabaeidae</taxon>
        <taxon>Melolonthinae</taxon>
        <taxon>Holotrichia</taxon>
    </lineage>
</organism>
<dbReference type="EMBL" id="CM043023">
    <property type="protein sequence ID" value="KAI4455628.1"/>
    <property type="molecule type" value="Genomic_DNA"/>
</dbReference>
<gene>
    <name evidence="1" type="ORF">MML48_9g00001217</name>
</gene>
<reference evidence="1" key="1">
    <citation type="submission" date="2022-04" db="EMBL/GenBank/DDBJ databases">
        <title>Chromosome-scale genome assembly of Holotrichia oblita Faldermann.</title>
        <authorList>
            <person name="Rongchong L."/>
        </authorList>
    </citation>
    <scope>NUCLEOTIDE SEQUENCE</scope>
    <source>
        <strain evidence="1">81SQS9</strain>
    </source>
</reference>
<protein>
    <submittedName>
        <fullName evidence="1">Retrotransposon gag protein</fullName>
    </submittedName>
</protein>
<dbReference type="Proteomes" id="UP001056778">
    <property type="component" value="Chromosome 9"/>
</dbReference>
<evidence type="ECO:0000313" key="2">
    <source>
        <dbReference type="Proteomes" id="UP001056778"/>
    </source>
</evidence>
<keyword evidence="2" id="KW-1185">Reference proteome</keyword>
<evidence type="ECO:0000313" key="1">
    <source>
        <dbReference type="EMBL" id="KAI4455628.1"/>
    </source>
</evidence>
<accession>A0ACB9SLF1</accession>
<comment type="caution">
    <text evidence="1">The sequence shown here is derived from an EMBL/GenBank/DDBJ whole genome shotgun (WGS) entry which is preliminary data.</text>
</comment>